<organism evidence="2">
    <name type="scientific">Eubacterium limosum</name>
    <dbReference type="NCBI Taxonomy" id="1736"/>
    <lineage>
        <taxon>Bacteria</taxon>
        <taxon>Bacillati</taxon>
        <taxon>Bacillota</taxon>
        <taxon>Clostridia</taxon>
        <taxon>Eubacteriales</taxon>
        <taxon>Eubacteriaceae</taxon>
        <taxon>Eubacterium</taxon>
    </lineage>
</organism>
<evidence type="ECO:0000259" key="1">
    <source>
        <dbReference type="Pfam" id="PF13395"/>
    </source>
</evidence>
<dbReference type="InterPro" id="IPR003615">
    <property type="entry name" value="HNH_nuc"/>
</dbReference>
<reference evidence="2" key="1">
    <citation type="submission" date="2019-11" db="EMBL/GenBank/DDBJ databases">
        <authorList>
            <person name="Feng L."/>
        </authorList>
    </citation>
    <scope>NUCLEOTIDE SEQUENCE</scope>
    <source>
        <strain evidence="2">ElimosumLFYP34</strain>
    </source>
</reference>
<gene>
    <name evidence="2" type="ORF">ELLFYP34_03689</name>
</gene>
<sequence>MKVDSNKLSTILYSNKLDVKKFENLLSNNDQGYKFFWLEAILKLIAQNRQLFTFEDVIDEMIVGAWRMVTYYHLRLGHTVNGNAENFLEHAIRILYECSKKEIGNKTPSKDRLMFLIKKYQDNLMEDKLHLTDYVPYRLIKPFVEKEGKEYIDRKTYGRFIAYLNAFTKANHEFFYDIVDAKNPLMRKIRLNEEWVNFIIQNYAVIMGWLRFNKALFIQDRNPGVPGVMYKVAPETEEKRKSLKNARELWIATVDVTGRPLYEIYTGNELSIDEFDLDHFVPRSYVSNDELWNLTPMAKNLNSSKNNKLPDRRYIKDFVKYNYYLYSLIFANDSKDQAAILKHYFDRCENQHLNAVWATEKLYIPGNTEEQFRNILEENLSLVYDSAKLQEYEEWVI</sequence>
<feature type="domain" description="HNH nuclease" evidence="1">
    <location>
        <begin position="264"/>
        <end position="310"/>
    </location>
</feature>
<dbReference type="Gene3D" id="1.10.30.50">
    <property type="match status" value="1"/>
</dbReference>
<dbReference type="EMBL" id="CACRTR010000016">
    <property type="protein sequence ID" value="VYU58944.1"/>
    <property type="molecule type" value="Genomic_DNA"/>
</dbReference>
<evidence type="ECO:0000313" key="2">
    <source>
        <dbReference type="EMBL" id="VYU58944.1"/>
    </source>
</evidence>
<accession>A0A6N3G3I2</accession>
<dbReference type="Pfam" id="PF13395">
    <property type="entry name" value="HNH_4"/>
    <property type="match status" value="1"/>
</dbReference>
<name>A0A6N3G3I2_EUBLI</name>
<dbReference type="AlphaFoldDB" id="A0A6N3G3I2"/>
<proteinExistence type="predicted"/>
<protein>
    <recommendedName>
        <fullName evidence="1">HNH nuclease domain-containing protein</fullName>
    </recommendedName>
</protein>